<reference evidence="4" key="2">
    <citation type="submission" date="2025-08" db="UniProtKB">
        <authorList>
            <consortium name="Ensembl"/>
        </authorList>
    </citation>
    <scope>IDENTIFICATION</scope>
</reference>
<name>A0A2K5TX54_MACFA</name>
<dbReference type="InterPro" id="IPR029058">
    <property type="entry name" value="AB_hydrolase_fold"/>
</dbReference>
<dbReference type="Ensembl" id="ENSMFAT00000023309.2">
    <property type="protein sequence ID" value="ENSMFAP00000004643.1"/>
    <property type="gene ID" value="ENSMFAG00000002013.2"/>
</dbReference>
<protein>
    <submittedName>
        <fullName evidence="4">Family with sequence similarity 135 member A</fullName>
    </submittedName>
</protein>
<dbReference type="PANTHER" id="PTHR12482:SF40">
    <property type="entry name" value="PROTEIN FAM135A"/>
    <property type="match status" value="1"/>
</dbReference>
<dbReference type="Proteomes" id="UP000233100">
    <property type="component" value="Chromosome 4"/>
</dbReference>
<comment type="similarity">
    <text evidence="1">Belongs to the FAM135 family.</text>
</comment>
<dbReference type="FunFam" id="3.40.50.1820:FF:000004">
    <property type="entry name" value="Protein FAM135A isoform a"/>
    <property type="match status" value="1"/>
</dbReference>
<feature type="domain" description="DUF676" evidence="3">
    <location>
        <begin position="1031"/>
        <end position="1225"/>
    </location>
</feature>
<reference evidence="4" key="3">
    <citation type="submission" date="2025-09" db="UniProtKB">
        <authorList>
            <consortium name="Ensembl"/>
        </authorList>
    </citation>
    <scope>IDENTIFICATION</scope>
</reference>
<proteinExistence type="inferred from homology"/>
<dbReference type="InterPro" id="IPR007751">
    <property type="entry name" value="DUF676_lipase-like"/>
</dbReference>
<evidence type="ECO:0000256" key="1">
    <source>
        <dbReference type="ARBA" id="ARBA00007949"/>
    </source>
</evidence>
<dbReference type="InterPro" id="IPR022122">
    <property type="entry name" value="DUF3657"/>
</dbReference>
<sequence length="1301" mass="146642">MTEVQAMVEFSVELNKFYNVDLFQRGKTFQILYKNEEVVLNDVMIFKVKMLLDERKIEETLEEMNFLLSLDLHFTDGDYSADDLNALQLISSRTLKLHFSPHRGLHHHVNVMFDYFHLSVVSVTVHASLVALHQPLISFPRPVKTTWLNRNAPAQNKDSVIPTLESVVFGINYTKQLSPDGCSFIIADSFLHHAYRFHYTLCATLLLAFKGLHSYFITVTEEIPSCQKLELAKANMQLLYERLLRRKQPRTQKDNHLEEMDVEARLTELCEEVKKIENPDELAELINMNLAQLCSLLMALWGQFLEVITLHEELRILLAQEHHTLRVRRFSEAFFCFEHPREAAIAYQELHAQSHLQMCTAIKNTSFCSSLPPLPIECSELDGDLNSLPIIFEDRYLDSVTEGKLDISQDDSEIIQMEHNLASRRSSDDCHDHQTSPSLGVRTIEIKPSNKDPFSEEKITVKLGPWTELRQEEILVDNLLPNFESESNGKSKSIEITFEKEALQEAKCLSIGESLTKLRSNLPAPSTKEYHVVVSGDTIKLPDINAAYASSRFSDSGVESEPSSFATHPNTDLVFETVQGQGPYNSERLFPQLLMKPDYNVKFSLGNHCTESTSAISEIQSSLTSINSLPSDDELSPDENSKKSVVPECHLNDSKTVLNLGTTDLPKCDDTKKSSIILQQQSVVFSGNLDNETVAIHSLNSSIKDPLQFVFSDEDTSSDVKSSCSSKPNLDTMCKGFQSPDKSNNSTGTAITLNSKLICLGTPCVISGSISTNTDVSEDRTVKKSSDVLNFKQMYSEIHTVESETHLGTSDPFSASTDIVKQGLVENYFGSQSSTDISDTCAVSYSNALSPQKETSEKEISNLQQEQGKEDEEEEQDQQMVQNGYYEETDYSALDGRINAHYTSRDELMEERLTKSEKINSDYLRDGINMPTVCTSGCLSFPSAPRESPCNVKYSSKSKFDAITKQPSSTSYNFTSSISWYESSPKPQIQAFLQAKEELKQLKLPGFMYSEVPLLASSVPYFSIEEEDGSEDGVHLIVCVHGLDGNSADLRLVKTYIELGLPGGRIDFLMSERNQNDTFADFDSMTDRLLDEIIQYIQIYSLTVSKISFIGHSLGNLIIRSVLTRPRFKYYLNKLHTFLSLSGPHLGTLYNSSALVNTGLWFMQKWKKSGSLLQLTCRDHSDPRQTFLYKLSNKAGLHYFKNVVLVGSLQDRYVPYHSARIEMCKTALKDKQSGQIYSEMIHNLLRPVLQSKDCNLVRYNVINALPNTADSLIGRAAHIAVLDSEIFLEKFFLVAALKYFQ</sequence>
<accession>A0A2K5TX54</accession>
<dbReference type="Pfam" id="PF12394">
    <property type="entry name" value="DUF3657"/>
    <property type="match status" value="1"/>
</dbReference>
<dbReference type="PANTHER" id="PTHR12482">
    <property type="entry name" value="LIPASE ROG1-RELATED-RELATED"/>
    <property type="match status" value="1"/>
</dbReference>
<gene>
    <name evidence="4" type="primary">FAM135A</name>
</gene>
<dbReference type="Gene3D" id="3.40.50.1820">
    <property type="entry name" value="alpha/beta hydrolase"/>
    <property type="match status" value="1"/>
</dbReference>
<dbReference type="SUPFAM" id="SSF53474">
    <property type="entry name" value="alpha/beta-Hydrolases"/>
    <property type="match status" value="1"/>
</dbReference>
<evidence type="ECO:0000259" key="3">
    <source>
        <dbReference type="Pfam" id="PF05057"/>
    </source>
</evidence>
<feature type="region of interest" description="Disordered" evidence="2">
    <location>
        <begin position="848"/>
        <end position="879"/>
    </location>
</feature>
<dbReference type="Bgee" id="ENSMFAG00000002013">
    <property type="expression patterns" value="Expressed in lung and 13 other cell types or tissues"/>
</dbReference>
<reference evidence="4 5" key="1">
    <citation type="submission" date="2013-03" db="EMBL/GenBank/DDBJ databases">
        <authorList>
            <person name="Warren W."/>
            <person name="Wilson R.K."/>
        </authorList>
    </citation>
    <scope>NUCLEOTIDE SEQUENCE</scope>
</reference>
<dbReference type="InterPro" id="IPR044294">
    <property type="entry name" value="Lipase-like"/>
</dbReference>
<evidence type="ECO:0000256" key="2">
    <source>
        <dbReference type="SAM" id="MobiDB-lite"/>
    </source>
</evidence>
<evidence type="ECO:0000313" key="4">
    <source>
        <dbReference type="Ensembl" id="ENSMFAP00000004643.1"/>
    </source>
</evidence>
<organism evidence="4 5">
    <name type="scientific">Macaca fascicularis</name>
    <name type="common">Crab-eating macaque</name>
    <name type="synonym">Cynomolgus monkey</name>
    <dbReference type="NCBI Taxonomy" id="9541"/>
    <lineage>
        <taxon>Eukaryota</taxon>
        <taxon>Metazoa</taxon>
        <taxon>Chordata</taxon>
        <taxon>Craniata</taxon>
        <taxon>Vertebrata</taxon>
        <taxon>Euteleostomi</taxon>
        <taxon>Mammalia</taxon>
        <taxon>Eutheria</taxon>
        <taxon>Euarchontoglires</taxon>
        <taxon>Primates</taxon>
        <taxon>Haplorrhini</taxon>
        <taxon>Catarrhini</taxon>
        <taxon>Cercopithecidae</taxon>
        <taxon>Cercopithecinae</taxon>
        <taxon>Macaca</taxon>
    </lineage>
</organism>
<evidence type="ECO:0000313" key="5">
    <source>
        <dbReference type="Proteomes" id="UP000233100"/>
    </source>
</evidence>
<dbReference type="VEuPathDB" id="HostDB:ENSMFAG00000002013"/>
<dbReference type="Pfam" id="PF05057">
    <property type="entry name" value="DUF676"/>
    <property type="match status" value="1"/>
</dbReference>
<dbReference type="GeneTree" id="ENSGT00940000157565"/>
<keyword evidence="5" id="KW-1185">Reference proteome</keyword>